<reference evidence="2" key="2">
    <citation type="submission" date="2020-05" db="UniProtKB">
        <authorList>
            <consortium name="EnsemblMetazoa"/>
        </authorList>
    </citation>
    <scope>IDENTIFICATION</scope>
    <source>
        <strain evidence="2">IAEA</strain>
    </source>
</reference>
<evidence type="ECO:0000313" key="3">
    <source>
        <dbReference type="Proteomes" id="UP000091820"/>
    </source>
</evidence>
<dbReference type="AlphaFoldDB" id="A0A1A9WRZ1"/>
<feature type="transmembrane region" description="Helical" evidence="1">
    <location>
        <begin position="12"/>
        <end position="31"/>
    </location>
</feature>
<dbReference type="Proteomes" id="UP000091820">
    <property type="component" value="Unassembled WGS sequence"/>
</dbReference>
<dbReference type="VEuPathDB" id="VectorBase:GBRI029952"/>
<reference evidence="3" key="1">
    <citation type="submission" date="2014-03" db="EMBL/GenBank/DDBJ databases">
        <authorList>
            <person name="Aksoy S."/>
            <person name="Warren W."/>
            <person name="Wilson R.K."/>
        </authorList>
    </citation>
    <scope>NUCLEOTIDE SEQUENCE [LARGE SCALE GENOMIC DNA]</scope>
    <source>
        <strain evidence="3">IAEA</strain>
    </source>
</reference>
<evidence type="ECO:0000313" key="2">
    <source>
        <dbReference type="EnsemblMetazoa" id="GBRI029952-PA"/>
    </source>
</evidence>
<name>A0A1A9WRZ1_9MUSC</name>
<keyword evidence="1" id="KW-0472">Membrane</keyword>
<organism evidence="2 3">
    <name type="scientific">Glossina brevipalpis</name>
    <dbReference type="NCBI Taxonomy" id="37001"/>
    <lineage>
        <taxon>Eukaryota</taxon>
        <taxon>Metazoa</taxon>
        <taxon>Ecdysozoa</taxon>
        <taxon>Arthropoda</taxon>
        <taxon>Hexapoda</taxon>
        <taxon>Insecta</taxon>
        <taxon>Pterygota</taxon>
        <taxon>Neoptera</taxon>
        <taxon>Endopterygota</taxon>
        <taxon>Diptera</taxon>
        <taxon>Brachycera</taxon>
        <taxon>Muscomorpha</taxon>
        <taxon>Hippoboscoidea</taxon>
        <taxon>Glossinidae</taxon>
        <taxon>Glossina</taxon>
    </lineage>
</organism>
<keyword evidence="3" id="KW-1185">Reference proteome</keyword>
<evidence type="ECO:0000256" key="1">
    <source>
        <dbReference type="SAM" id="Phobius"/>
    </source>
</evidence>
<keyword evidence="1" id="KW-0812">Transmembrane</keyword>
<proteinExistence type="predicted"/>
<dbReference type="EnsemblMetazoa" id="GBRI029952-RA">
    <property type="protein sequence ID" value="GBRI029952-PA"/>
    <property type="gene ID" value="GBRI029952"/>
</dbReference>
<protein>
    <submittedName>
        <fullName evidence="2">Uncharacterized protein</fullName>
    </submittedName>
</protein>
<accession>A0A1A9WRZ1</accession>
<keyword evidence="1" id="KW-1133">Transmembrane helix</keyword>
<sequence>MTYNGIDKKNSIMKLILIWLLITATITNDAYRKRTKKFSHSTSELYPKSIKEITESLLLLFIVPSTWPRFGFPVPIFASNAIVQHNDVKFLEIKKKKTKIILKASQPLDNPLDIKIAPYNTLWAAPLPGIK</sequence>